<dbReference type="PANTHER" id="PTHR34216">
    <property type="match status" value="1"/>
</dbReference>
<evidence type="ECO:0000313" key="4">
    <source>
        <dbReference type="EMBL" id="SNS11207.1"/>
    </source>
</evidence>
<dbReference type="SUPFAM" id="SSF88713">
    <property type="entry name" value="Glycoside hydrolase/deacetylase"/>
    <property type="match status" value="1"/>
</dbReference>
<keyword evidence="2" id="KW-0732">Signal</keyword>
<dbReference type="Gene3D" id="3.20.20.370">
    <property type="entry name" value="Glycoside hydrolase/deacetylase"/>
    <property type="match status" value="1"/>
</dbReference>
<feature type="domain" description="NodB homology" evidence="3">
    <location>
        <begin position="134"/>
        <end position="304"/>
    </location>
</feature>
<dbReference type="PANTHER" id="PTHR34216:SF3">
    <property type="entry name" value="POLY-BETA-1,6-N-ACETYL-D-GLUCOSAMINE N-DEACETYLASE"/>
    <property type="match status" value="1"/>
</dbReference>
<evidence type="ECO:0000313" key="5">
    <source>
        <dbReference type="Proteomes" id="UP000198304"/>
    </source>
</evidence>
<organism evidence="4 5">
    <name type="scientific">Anaerovirgula multivorans</name>
    <dbReference type="NCBI Taxonomy" id="312168"/>
    <lineage>
        <taxon>Bacteria</taxon>
        <taxon>Bacillati</taxon>
        <taxon>Bacillota</taxon>
        <taxon>Clostridia</taxon>
        <taxon>Peptostreptococcales</taxon>
        <taxon>Natronincolaceae</taxon>
        <taxon>Anaerovirgula</taxon>
    </lineage>
</organism>
<dbReference type="EMBL" id="FZOJ01000004">
    <property type="protein sequence ID" value="SNS11207.1"/>
    <property type="molecule type" value="Genomic_DNA"/>
</dbReference>
<evidence type="ECO:0000259" key="3">
    <source>
        <dbReference type="PROSITE" id="PS51677"/>
    </source>
</evidence>
<dbReference type="PROSITE" id="PS51677">
    <property type="entry name" value="NODB"/>
    <property type="match status" value="1"/>
</dbReference>
<dbReference type="GO" id="GO:0005975">
    <property type="term" value="P:carbohydrate metabolic process"/>
    <property type="evidence" value="ECO:0007669"/>
    <property type="project" value="InterPro"/>
</dbReference>
<dbReference type="Pfam" id="PF01522">
    <property type="entry name" value="Polysacc_deac_1"/>
    <property type="match status" value="1"/>
</dbReference>
<dbReference type="Proteomes" id="UP000198304">
    <property type="component" value="Unassembled WGS sequence"/>
</dbReference>
<evidence type="ECO:0000256" key="2">
    <source>
        <dbReference type="ARBA" id="ARBA00022729"/>
    </source>
</evidence>
<reference evidence="4 5" key="1">
    <citation type="submission" date="2017-06" db="EMBL/GenBank/DDBJ databases">
        <authorList>
            <person name="Kim H.J."/>
            <person name="Triplett B.A."/>
        </authorList>
    </citation>
    <scope>NUCLEOTIDE SEQUENCE [LARGE SCALE GENOMIC DNA]</scope>
    <source>
        <strain evidence="4 5">SCA</strain>
    </source>
</reference>
<dbReference type="InterPro" id="IPR011330">
    <property type="entry name" value="Glyco_hydro/deAcase_b/a-brl"/>
</dbReference>
<comment type="subcellular location">
    <subcellularLocation>
        <location evidence="1">Secreted</location>
    </subcellularLocation>
</comment>
<dbReference type="InterPro" id="IPR051398">
    <property type="entry name" value="Polysacch_Deacetylase"/>
</dbReference>
<dbReference type="OrthoDB" id="9778320at2"/>
<protein>
    <submittedName>
        <fullName evidence="4">Polysaccharide deacetylase</fullName>
    </submittedName>
</protein>
<dbReference type="CDD" id="cd10966">
    <property type="entry name" value="CE4_yadE_5s"/>
    <property type="match status" value="1"/>
</dbReference>
<evidence type="ECO:0000256" key="1">
    <source>
        <dbReference type="ARBA" id="ARBA00004613"/>
    </source>
</evidence>
<proteinExistence type="predicted"/>
<accession>A0A239BT61</accession>
<gene>
    <name evidence="4" type="ORF">SAMN05446037_1004129</name>
</gene>
<keyword evidence="5" id="KW-1185">Reference proteome</keyword>
<dbReference type="GO" id="GO:0016810">
    <property type="term" value="F:hydrolase activity, acting on carbon-nitrogen (but not peptide) bonds"/>
    <property type="evidence" value="ECO:0007669"/>
    <property type="project" value="InterPro"/>
</dbReference>
<dbReference type="GO" id="GO:0005576">
    <property type="term" value="C:extracellular region"/>
    <property type="evidence" value="ECO:0007669"/>
    <property type="project" value="UniProtKB-SubCell"/>
</dbReference>
<dbReference type="InterPro" id="IPR002509">
    <property type="entry name" value="NODB_dom"/>
</dbReference>
<name>A0A239BT61_9FIRM</name>
<dbReference type="AlphaFoldDB" id="A0A239BT61"/>
<sequence length="304" mass="35374">MGRRTGIITLIYLLLATMPIYANVPEIDTVYEMEMENQNAEASYYHQQYKTLDNETEKKVRLFDLSYGEAKKIPVLMYHHLLMEEENTYGNNPAVITVEAFEEQMAYMHKYGFNTITLLELEKFLEGELEVPKRSVVITFDDGYSSNYHYAYPILKKYGFEASIFLITHSVKEVSEPFTPIKTTSLGWDQIVHGMDVFEYANHTHDMHVQDENEIPYLLTKSYNKIMQDLAMNKSITQSNYFAYPYGKYNEMTLDILEELGYTLAFTTRTGYVQRGDSLLQLNRFGIYPTTSMLRFRAIIHGIG</sequence>
<dbReference type="RefSeq" id="WP_089281911.1">
    <property type="nucleotide sequence ID" value="NZ_FZOJ01000004.1"/>
</dbReference>